<feature type="compositionally biased region" description="Low complexity" evidence="5">
    <location>
        <begin position="119"/>
        <end position="163"/>
    </location>
</feature>
<name>F2ND95_DESAR</name>
<feature type="compositionally biased region" description="Basic and acidic residues" evidence="5">
    <location>
        <begin position="97"/>
        <end position="114"/>
    </location>
</feature>
<dbReference type="InterPro" id="IPR014161">
    <property type="entry name" value="Tol-Pal_TolA"/>
</dbReference>
<dbReference type="AlphaFoldDB" id="F2ND95"/>
<dbReference type="EMBL" id="CP002629">
    <property type="protein sequence ID" value="AEB09961.1"/>
    <property type="molecule type" value="Genomic_DNA"/>
</dbReference>
<dbReference type="eggNOG" id="COG0810">
    <property type="taxonomic scope" value="Bacteria"/>
</dbReference>
<dbReference type="STRING" id="880072.Desac_2132"/>
<gene>
    <name evidence="7" type="ordered locus">Desac_2132</name>
</gene>
<comment type="subcellular location">
    <subcellularLocation>
        <location evidence="1">Membrane</location>
        <topology evidence="1">Single-pass membrane protein</topology>
    </subcellularLocation>
</comment>
<reference evidence="8" key="2">
    <citation type="submission" date="2011-03" db="EMBL/GenBank/DDBJ databases">
        <title>The complete genome of Desulfobacca acetoxidans DSM 11109.</title>
        <authorList>
            <consortium name="US DOE Joint Genome Institute (JGI-PGF)"/>
            <person name="Lucas S."/>
            <person name="Copeland A."/>
            <person name="Lapidus A."/>
            <person name="Bruce D."/>
            <person name="Goodwin L."/>
            <person name="Pitluck S."/>
            <person name="Peters L."/>
            <person name="Kyrpides N."/>
            <person name="Mavromatis K."/>
            <person name="Ivanova N."/>
            <person name="Ovchinnikova G."/>
            <person name="Teshima H."/>
            <person name="Detter J.C."/>
            <person name="Han C."/>
            <person name="Land M."/>
            <person name="Hauser L."/>
            <person name="Markowitz V."/>
            <person name="Cheng J.-F."/>
            <person name="Hugenholtz P."/>
            <person name="Woyke T."/>
            <person name="Wu D."/>
            <person name="Spring S."/>
            <person name="Schueler E."/>
            <person name="Brambilla E."/>
            <person name="Klenk H.-P."/>
            <person name="Eisen J.A."/>
        </authorList>
    </citation>
    <scope>NUCLEOTIDE SEQUENCE [LARGE SCALE GENOMIC DNA]</scope>
    <source>
        <strain evidence="8">ATCC 700848 / DSM 11109 / ASRB2</strain>
    </source>
</reference>
<organism evidence="7 8">
    <name type="scientific">Desulfobacca acetoxidans (strain ATCC 700848 / DSM 11109 / ASRB2)</name>
    <dbReference type="NCBI Taxonomy" id="880072"/>
    <lineage>
        <taxon>Bacteria</taxon>
        <taxon>Pseudomonadati</taxon>
        <taxon>Thermodesulfobacteriota</taxon>
        <taxon>Desulfobaccia</taxon>
        <taxon>Desulfobaccales</taxon>
        <taxon>Desulfobaccaceae</taxon>
        <taxon>Desulfobacca</taxon>
    </lineage>
</organism>
<evidence type="ECO:0000313" key="8">
    <source>
        <dbReference type="Proteomes" id="UP000000483"/>
    </source>
</evidence>
<accession>F2ND95</accession>
<feature type="region of interest" description="Disordered" evidence="5">
    <location>
        <begin position="301"/>
        <end position="325"/>
    </location>
</feature>
<evidence type="ECO:0000256" key="5">
    <source>
        <dbReference type="SAM" id="MobiDB-lite"/>
    </source>
</evidence>
<sequence>MNNGGLPDPSPSDRLGRMLLLSMAFHLVLFGVLWYFNAKSPKVKPLRPTYTVDLVNMPLPAPAPTIVKPESSPAGETVRPNREVREKPGPAIGLAPEPKKTQPDRMPPKVEKKPLTPLKPARPVEAEPAARAAAKPAQPAVKPIAPAKPVAKVETPPKTVAKPLAPPKPPIKTAEPVKEVPKPTLASKPKEIVPPTPPVARSKPTPKGRGEAKATTESVKPVAEPAKKSGSPNSASGAADAKARDREIAQEISRVQSKANRSSRDQTIQDSIRGLEKGLAAKSREQEYQEAVRQAAAKVSAGKVSAKVSGAGSGKGGSAGGGALGSAQAAAYGSKVSQMVKRHWQPNCLQRSTMHHLKAVIVIRIQSDGTITASWFEKESGDRLFDQSAMSAVTRSNPLPALPPGREQLEIGITFTPEWKASS</sequence>
<evidence type="ECO:0000313" key="7">
    <source>
        <dbReference type="EMBL" id="AEB09961.1"/>
    </source>
</evidence>
<dbReference type="Proteomes" id="UP000000483">
    <property type="component" value="Chromosome"/>
</dbReference>
<evidence type="ECO:0000256" key="2">
    <source>
        <dbReference type="ARBA" id="ARBA00022692"/>
    </source>
</evidence>
<dbReference type="NCBIfam" id="TIGR01352">
    <property type="entry name" value="tonB_Cterm"/>
    <property type="match status" value="1"/>
</dbReference>
<evidence type="ECO:0000256" key="3">
    <source>
        <dbReference type="ARBA" id="ARBA00022989"/>
    </source>
</evidence>
<dbReference type="Gene3D" id="3.30.1150.10">
    <property type="match status" value="1"/>
</dbReference>
<keyword evidence="4 6" id="KW-0472">Membrane</keyword>
<dbReference type="HOGENOM" id="CLU_648486_0_0_7"/>
<proteinExistence type="predicted"/>
<evidence type="ECO:0000256" key="1">
    <source>
        <dbReference type="ARBA" id="ARBA00004167"/>
    </source>
</evidence>
<dbReference type="GO" id="GO:0043213">
    <property type="term" value="P:bacteriocin transport"/>
    <property type="evidence" value="ECO:0007669"/>
    <property type="project" value="InterPro"/>
</dbReference>
<dbReference type="InterPro" id="IPR006260">
    <property type="entry name" value="TonB/TolA_C"/>
</dbReference>
<dbReference type="NCBIfam" id="TIGR02794">
    <property type="entry name" value="tolA_full"/>
    <property type="match status" value="1"/>
</dbReference>
<feature type="compositionally biased region" description="Gly residues" evidence="5">
    <location>
        <begin position="311"/>
        <end position="324"/>
    </location>
</feature>
<feature type="compositionally biased region" description="Polar residues" evidence="5">
    <location>
        <begin position="253"/>
        <end position="270"/>
    </location>
</feature>
<feature type="region of interest" description="Disordered" evidence="5">
    <location>
        <begin position="62"/>
        <end position="271"/>
    </location>
</feature>
<dbReference type="SUPFAM" id="SSF74653">
    <property type="entry name" value="TolA/TonB C-terminal domain"/>
    <property type="match status" value="1"/>
</dbReference>
<evidence type="ECO:0008006" key="9">
    <source>
        <dbReference type="Google" id="ProtNLM"/>
    </source>
</evidence>
<dbReference type="OrthoDB" id="5432798at2"/>
<keyword evidence="8" id="KW-1185">Reference proteome</keyword>
<feature type="transmembrane region" description="Helical" evidence="6">
    <location>
        <begin position="15"/>
        <end position="36"/>
    </location>
</feature>
<feature type="compositionally biased region" description="Low complexity" evidence="5">
    <location>
        <begin position="301"/>
        <end position="310"/>
    </location>
</feature>
<dbReference type="GO" id="GO:0016020">
    <property type="term" value="C:membrane"/>
    <property type="evidence" value="ECO:0007669"/>
    <property type="project" value="UniProtKB-SubCell"/>
</dbReference>
<feature type="compositionally biased region" description="Basic and acidic residues" evidence="5">
    <location>
        <begin position="79"/>
        <end position="88"/>
    </location>
</feature>
<keyword evidence="2 6" id="KW-0812">Transmembrane</keyword>
<reference evidence="7 8" key="1">
    <citation type="journal article" date="2011" name="Stand. Genomic Sci.">
        <title>Complete genome sequence of the acetate-degrading sulfate reducer Desulfobacca acetoxidans type strain (ASRB2).</title>
        <authorList>
            <person name="Goker M."/>
            <person name="Teshima H."/>
            <person name="Lapidus A."/>
            <person name="Nolan M."/>
            <person name="Lucas S."/>
            <person name="Hammon N."/>
            <person name="Deshpande S."/>
            <person name="Cheng J.F."/>
            <person name="Tapia R."/>
            <person name="Han C."/>
            <person name="Goodwin L."/>
            <person name="Pitluck S."/>
            <person name="Huntemann M."/>
            <person name="Liolios K."/>
            <person name="Ivanova N."/>
            <person name="Pagani I."/>
            <person name="Mavromatis K."/>
            <person name="Ovchinikova G."/>
            <person name="Pati A."/>
            <person name="Chen A."/>
            <person name="Palaniappan K."/>
            <person name="Land M."/>
            <person name="Hauser L."/>
            <person name="Brambilla E.M."/>
            <person name="Rohde M."/>
            <person name="Spring S."/>
            <person name="Detter J.C."/>
            <person name="Woyke T."/>
            <person name="Bristow J."/>
            <person name="Eisen J.A."/>
            <person name="Markowitz V."/>
            <person name="Hugenholtz P."/>
            <person name="Kyrpides N.C."/>
            <person name="Klenk H.P."/>
        </authorList>
    </citation>
    <scope>NUCLEOTIDE SEQUENCE [LARGE SCALE GENOMIC DNA]</scope>
    <source>
        <strain evidence="8">ATCC 700848 / DSM 11109 / ASRB2</strain>
    </source>
</reference>
<dbReference type="RefSeq" id="WP_013707070.1">
    <property type="nucleotide sequence ID" value="NC_015388.1"/>
</dbReference>
<dbReference type="KEGG" id="dao:Desac_2132"/>
<evidence type="ECO:0000256" key="4">
    <source>
        <dbReference type="ARBA" id="ARBA00023136"/>
    </source>
</evidence>
<keyword evidence="3 6" id="KW-1133">Transmembrane helix</keyword>
<dbReference type="Pfam" id="PF13103">
    <property type="entry name" value="TonB_2"/>
    <property type="match status" value="1"/>
</dbReference>
<protein>
    <recommendedName>
        <fullName evidence="9">Cell envelope integrity protein TolA</fullName>
    </recommendedName>
</protein>
<evidence type="ECO:0000256" key="6">
    <source>
        <dbReference type="SAM" id="Phobius"/>
    </source>
</evidence>
<dbReference type="GO" id="GO:0019534">
    <property type="term" value="F:toxin transmembrane transporter activity"/>
    <property type="evidence" value="ECO:0007669"/>
    <property type="project" value="InterPro"/>
</dbReference>